<dbReference type="Proteomes" id="UP000634136">
    <property type="component" value="Unassembled WGS sequence"/>
</dbReference>
<dbReference type="OrthoDB" id="608866at2759"/>
<feature type="domain" description="HTH myb-type" evidence="5">
    <location>
        <begin position="360"/>
        <end position="419"/>
    </location>
</feature>
<comment type="subcellular location">
    <subcellularLocation>
        <location evidence="1">Nucleus</location>
    </subcellularLocation>
</comment>
<dbReference type="PROSITE" id="PS50090">
    <property type="entry name" value="MYB_LIKE"/>
    <property type="match status" value="1"/>
</dbReference>
<comment type="caution">
    <text evidence="6">The sequence shown here is derived from an EMBL/GenBank/DDBJ whole genome shotgun (WGS) entry which is preliminary data.</text>
</comment>
<dbReference type="SMART" id="SM00717">
    <property type="entry name" value="SANT"/>
    <property type="match status" value="1"/>
</dbReference>
<feature type="domain" description="Myb-like" evidence="4">
    <location>
        <begin position="360"/>
        <end position="415"/>
    </location>
</feature>
<evidence type="ECO:0000256" key="2">
    <source>
        <dbReference type="ARBA" id="ARBA00023242"/>
    </source>
</evidence>
<evidence type="ECO:0000313" key="6">
    <source>
        <dbReference type="EMBL" id="KAF7818632.1"/>
    </source>
</evidence>
<proteinExistence type="predicted"/>
<evidence type="ECO:0000256" key="1">
    <source>
        <dbReference type="ARBA" id="ARBA00004123"/>
    </source>
</evidence>
<evidence type="ECO:0000256" key="3">
    <source>
        <dbReference type="SAM" id="MobiDB-lite"/>
    </source>
</evidence>
<dbReference type="InterPro" id="IPR017930">
    <property type="entry name" value="Myb_dom"/>
</dbReference>
<feature type="region of interest" description="Disordered" evidence="3">
    <location>
        <begin position="337"/>
        <end position="358"/>
    </location>
</feature>
<dbReference type="PROSITE" id="PS51294">
    <property type="entry name" value="HTH_MYB"/>
    <property type="match status" value="1"/>
</dbReference>
<feature type="region of interest" description="Disordered" evidence="3">
    <location>
        <begin position="148"/>
        <end position="180"/>
    </location>
</feature>
<dbReference type="Gene3D" id="1.10.246.220">
    <property type="match status" value="1"/>
</dbReference>
<dbReference type="GO" id="GO:0005634">
    <property type="term" value="C:nucleus"/>
    <property type="evidence" value="ECO:0007669"/>
    <property type="project" value="UniProtKB-SubCell"/>
</dbReference>
<dbReference type="Pfam" id="PF00249">
    <property type="entry name" value="Myb_DNA-binding"/>
    <property type="match status" value="1"/>
</dbReference>
<dbReference type="EMBL" id="JAAIUW010000008">
    <property type="protein sequence ID" value="KAF7818632.1"/>
    <property type="molecule type" value="Genomic_DNA"/>
</dbReference>
<organism evidence="6 7">
    <name type="scientific">Senna tora</name>
    <dbReference type="NCBI Taxonomy" id="362788"/>
    <lineage>
        <taxon>Eukaryota</taxon>
        <taxon>Viridiplantae</taxon>
        <taxon>Streptophyta</taxon>
        <taxon>Embryophyta</taxon>
        <taxon>Tracheophyta</taxon>
        <taxon>Spermatophyta</taxon>
        <taxon>Magnoliopsida</taxon>
        <taxon>eudicotyledons</taxon>
        <taxon>Gunneridae</taxon>
        <taxon>Pentapetalae</taxon>
        <taxon>rosids</taxon>
        <taxon>fabids</taxon>
        <taxon>Fabales</taxon>
        <taxon>Fabaceae</taxon>
        <taxon>Caesalpinioideae</taxon>
        <taxon>Cassia clade</taxon>
        <taxon>Senna</taxon>
    </lineage>
</organism>
<feature type="compositionally biased region" description="Low complexity" evidence="3">
    <location>
        <begin position="148"/>
        <end position="173"/>
    </location>
</feature>
<keyword evidence="7" id="KW-1185">Reference proteome</keyword>
<dbReference type="PANTHER" id="PTHR47122">
    <property type="entry name" value="MYB-LIKE DNA-BINDING DOMAIN CONTAINING PROTEIN, EXPRESSED"/>
    <property type="match status" value="1"/>
</dbReference>
<dbReference type="InterPro" id="IPR001005">
    <property type="entry name" value="SANT/Myb"/>
</dbReference>
<protein>
    <submittedName>
        <fullName evidence="6">Telomere-binding protein 1</fullName>
    </submittedName>
</protein>
<feature type="compositionally biased region" description="Acidic residues" evidence="3">
    <location>
        <begin position="337"/>
        <end position="350"/>
    </location>
</feature>
<dbReference type="SUPFAM" id="SSF46689">
    <property type="entry name" value="Homeodomain-like"/>
    <property type="match status" value="1"/>
</dbReference>
<dbReference type="AlphaFoldDB" id="A0A834WDK4"/>
<reference evidence="6" key="1">
    <citation type="submission" date="2020-09" db="EMBL/GenBank/DDBJ databases">
        <title>Genome-Enabled Discovery of Anthraquinone Biosynthesis in Senna tora.</title>
        <authorList>
            <person name="Kang S.-H."/>
            <person name="Pandey R.P."/>
            <person name="Lee C.-M."/>
            <person name="Sim J.-S."/>
            <person name="Jeong J.-T."/>
            <person name="Choi B.-S."/>
            <person name="Jung M."/>
            <person name="Ginzburg D."/>
            <person name="Zhao K."/>
            <person name="Won S.Y."/>
            <person name="Oh T.-J."/>
            <person name="Yu Y."/>
            <person name="Kim N.-H."/>
            <person name="Lee O.R."/>
            <person name="Lee T.-H."/>
            <person name="Bashyal P."/>
            <person name="Kim T.-S."/>
            <person name="Lee W.-H."/>
            <person name="Kawkins C."/>
            <person name="Kim C.-K."/>
            <person name="Kim J.S."/>
            <person name="Ahn B.O."/>
            <person name="Rhee S.Y."/>
            <person name="Sohng J.K."/>
        </authorList>
    </citation>
    <scope>NUCLEOTIDE SEQUENCE</scope>
    <source>
        <tissue evidence="6">Leaf</tissue>
    </source>
</reference>
<evidence type="ECO:0000259" key="5">
    <source>
        <dbReference type="PROSITE" id="PS51294"/>
    </source>
</evidence>
<feature type="compositionally biased region" description="Polar residues" evidence="3">
    <location>
        <begin position="472"/>
        <end position="485"/>
    </location>
</feature>
<accession>A0A834WDK4</accession>
<sequence>MRKRHEMDPEEYLWKCSNTVQVDESFVPAIQDEVMKVEHLLVEPRNDLVSLDGVLYFHEENLGKCYDSENLSSGFEFGLKTSFGGSDSHTTLNGKDDLKLEVLDGFLDDVEIDDLKVTDGFSGACEDYLLDFEFSDKAVSLCEELPLQSSSSESHSPGLSGSSSGVGGVSESSKVANAQSENKNDFLDNRVICNFRGAFRDNPCQTSNGNCISNTLDIQHLDKLDNDPPLADSILSHKRKKCFVEKCQIAAPREKRFRKPTQRYIEEFSNLRSKEKILAAATKHKHLSVMSNNEHHHMRLRALRKIPGKNSDSGTSDVALPELQVHKGRLKNEEIEYDEEPISSESEDECVTPKRSIKNDRRKQQRMWTLSEVIKLVDGISEYGVGRWTDIQRLLFTSSSYRTPIDLRDKWRNLLRASSAQKLNNEETEHKQEHTSRPLPITVLRRVRELAKIYPYPRERCSKESCVSQVGSSALPTKNKGSLSKRNVGRKKCNI</sequence>
<evidence type="ECO:0000259" key="4">
    <source>
        <dbReference type="PROSITE" id="PS50090"/>
    </source>
</evidence>
<gene>
    <name evidence="6" type="ORF">G2W53_024087</name>
</gene>
<evidence type="ECO:0000313" key="7">
    <source>
        <dbReference type="Proteomes" id="UP000634136"/>
    </source>
</evidence>
<dbReference type="PANTHER" id="PTHR47122:SF5">
    <property type="entry name" value="TRF-LIKE 8"/>
    <property type="match status" value="1"/>
</dbReference>
<name>A0A834WDK4_9FABA</name>
<keyword evidence="2" id="KW-0539">Nucleus</keyword>
<dbReference type="CDD" id="cd11660">
    <property type="entry name" value="SANT_TRF"/>
    <property type="match status" value="1"/>
</dbReference>
<feature type="region of interest" description="Disordered" evidence="3">
    <location>
        <begin position="472"/>
        <end position="495"/>
    </location>
</feature>
<dbReference type="InterPro" id="IPR009057">
    <property type="entry name" value="Homeodomain-like_sf"/>
</dbReference>